<keyword evidence="2" id="KW-1185">Reference proteome</keyword>
<evidence type="ECO:0000313" key="2">
    <source>
        <dbReference type="Proteomes" id="UP000499080"/>
    </source>
</evidence>
<organism evidence="1 2">
    <name type="scientific">Araneus ventricosus</name>
    <name type="common">Orbweaver spider</name>
    <name type="synonym">Epeira ventricosa</name>
    <dbReference type="NCBI Taxonomy" id="182803"/>
    <lineage>
        <taxon>Eukaryota</taxon>
        <taxon>Metazoa</taxon>
        <taxon>Ecdysozoa</taxon>
        <taxon>Arthropoda</taxon>
        <taxon>Chelicerata</taxon>
        <taxon>Arachnida</taxon>
        <taxon>Araneae</taxon>
        <taxon>Araneomorphae</taxon>
        <taxon>Entelegynae</taxon>
        <taxon>Araneoidea</taxon>
        <taxon>Araneidae</taxon>
        <taxon>Araneus</taxon>
    </lineage>
</organism>
<accession>A0A4Y2EAF0</accession>
<reference evidence="1 2" key="1">
    <citation type="journal article" date="2019" name="Sci. Rep.">
        <title>Orb-weaving spider Araneus ventricosus genome elucidates the spidroin gene catalogue.</title>
        <authorList>
            <person name="Kono N."/>
            <person name="Nakamura H."/>
            <person name="Ohtoshi R."/>
            <person name="Moran D.A.P."/>
            <person name="Shinohara A."/>
            <person name="Yoshida Y."/>
            <person name="Fujiwara M."/>
            <person name="Mori M."/>
            <person name="Tomita M."/>
            <person name="Arakawa K."/>
        </authorList>
    </citation>
    <scope>NUCLEOTIDE SEQUENCE [LARGE SCALE GENOMIC DNA]</scope>
</reference>
<gene>
    <name evidence="1" type="ORF">AVEN_50341_1</name>
</gene>
<dbReference type="OrthoDB" id="10546190at2759"/>
<dbReference type="Proteomes" id="UP000499080">
    <property type="component" value="Unassembled WGS sequence"/>
</dbReference>
<dbReference type="EMBL" id="BGPR01000530">
    <property type="protein sequence ID" value="GBM24998.1"/>
    <property type="molecule type" value="Genomic_DNA"/>
</dbReference>
<proteinExistence type="predicted"/>
<dbReference type="AlphaFoldDB" id="A0A4Y2EAF0"/>
<name>A0A4Y2EAF0_ARAVE</name>
<evidence type="ECO:0000313" key="1">
    <source>
        <dbReference type="EMBL" id="GBM24998.1"/>
    </source>
</evidence>
<sequence length="100" mass="11652">MYFVFTTVPLLLITILVFVLIFPEIFPPLKPSSTHSSQPKEDDSVISEERSCEMYCTRRFLYSEDGLTEYVVLKPLSSKEIVDILYRNSLKDLDDQARRN</sequence>
<protein>
    <submittedName>
        <fullName evidence="1">Uncharacterized protein</fullName>
    </submittedName>
</protein>
<comment type="caution">
    <text evidence="1">The sequence shown here is derived from an EMBL/GenBank/DDBJ whole genome shotgun (WGS) entry which is preliminary data.</text>
</comment>